<organism evidence="2 3">
    <name type="scientific">Ficus carica</name>
    <name type="common">Common fig</name>
    <dbReference type="NCBI Taxonomy" id="3494"/>
    <lineage>
        <taxon>Eukaryota</taxon>
        <taxon>Viridiplantae</taxon>
        <taxon>Streptophyta</taxon>
        <taxon>Embryophyta</taxon>
        <taxon>Tracheophyta</taxon>
        <taxon>Spermatophyta</taxon>
        <taxon>Magnoliopsida</taxon>
        <taxon>eudicotyledons</taxon>
        <taxon>Gunneridae</taxon>
        <taxon>Pentapetalae</taxon>
        <taxon>rosids</taxon>
        <taxon>fabids</taxon>
        <taxon>Rosales</taxon>
        <taxon>Moraceae</taxon>
        <taxon>Ficeae</taxon>
        <taxon>Ficus</taxon>
    </lineage>
</organism>
<dbReference type="SUPFAM" id="SSF75304">
    <property type="entry name" value="Amidase signature (AS) enzymes"/>
    <property type="match status" value="1"/>
</dbReference>
<dbReference type="Gene3D" id="3.90.1300.10">
    <property type="entry name" value="Amidase signature (AS) domain"/>
    <property type="match status" value="2"/>
</dbReference>
<dbReference type="PANTHER" id="PTHR11895:SF73">
    <property type="entry name" value="AMIDASE FAMILY PROTEIN"/>
    <property type="match status" value="1"/>
</dbReference>
<name>A0AA88DV65_FICCA</name>
<reference evidence="2" key="1">
    <citation type="submission" date="2023-07" db="EMBL/GenBank/DDBJ databases">
        <title>draft genome sequence of fig (Ficus carica).</title>
        <authorList>
            <person name="Takahashi T."/>
            <person name="Nishimura K."/>
        </authorList>
    </citation>
    <scope>NUCLEOTIDE SEQUENCE</scope>
</reference>
<evidence type="ECO:0000259" key="1">
    <source>
        <dbReference type="Pfam" id="PF01425"/>
    </source>
</evidence>
<dbReference type="Proteomes" id="UP001187192">
    <property type="component" value="Unassembled WGS sequence"/>
</dbReference>
<dbReference type="InterPro" id="IPR023631">
    <property type="entry name" value="Amidase_dom"/>
</dbReference>
<evidence type="ECO:0000313" key="3">
    <source>
        <dbReference type="Proteomes" id="UP001187192"/>
    </source>
</evidence>
<accession>A0AA88DV65</accession>
<dbReference type="GO" id="GO:0050567">
    <property type="term" value="F:glutaminyl-tRNA synthase (glutamine-hydrolyzing) activity"/>
    <property type="evidence" value="ECO:0007669"/>
    <property type="project" value="TreeGrafter"/>
</dbReference>
<protein>
    <recommendedName>
        <fullName evidence="1">Amidase domain-containing protein</fullName>
    </recommendedName>
</protein>
<comment type="caution">
    <text evidence="2">The sequence shown here is derived from an EMBL/GenBank/DDBJ whole genome shotgun (WGS) entry which is preliminary data.</text>
</comment>
<dbReference type="Pfam" id="PF01425">
    <property type="entry name" value="Amidase"/>
    <property type="match status" value="1"/>
</dbReference>
<proteinExistence type="predicted"/>
<dbReference type="PANTHER" id="PTHR11895">
    <property type="entry name" value="TRANSAMIDASE"/>
    <property type="match status" value="1"/>
</dbReference>
<keyword evidence="3" id="KW-1185">Reference proteome</keyword>
<dbReference type="InterPro" id="IPR000120">
    <property type="entry name" value="Amidase"/>
</dbReference>
<evidence type="ECO:0000313" key="2">
    <source>
        <dbReference type="EMBL" id="GMN62203.1"/>
    </source>
</evidence>
<gene>
    <name evidence="2" type="ORF">TIFTF001_031288</name>
</gene>
<feature type="domain" description="Amidase" evidence="1">
    <location>
        <begin position="38"/>
        <end position="111"/>
    </location>
</feature>
<dbReference type="AlphaFoldDB" id="A0AA88DV65"/>
<dbReference type="InterPro" id="IPR036928">
    <property type="entry name" value="AS_sf"/>
</dbReference>
<sequence>MLWQKVKAHSRTLVFRSTPWNSSWTKGYNFGTRIQNNLGFKTFKDQVLDIEAWVYKRLKSAGAVLVAKLVSGPLAYDDIWFGGRTRNPLDIEEFSTGSSAGPAACTSAGITFERDAPLCYALKGSSIVIRDGIAPTFCLVGRSGVMSISKSLDELGPSCRTTTDCVVVLGAIRGKDPVELVGMPVIVVPTGLTDISVTDHHRQRLPIDELGPD</sequence>
<dbReference type="EMBL" id="BTGU01000125">
    <property type="protein sequence ID" value="GMN62203.1"/>
    <property type="molecule type" value="Genomic_DNA"/>
</dbReference>